<dbReference type="InterPro" id="IPR016024">
    <property type="entry name" value="ARM-type_fold"/>
</dbReference>
<evidence type="ECO:0000256" key="6">
    <source>
        <dbReference type="ARBA" id="ARBA00023067"/>
    </source>
</evidence>
<evidence type="ECO:0000256" key="7">
    <source>
        <dbReference type="ARBA" id="ARBA00023306"/>
    </source>
</evidence>
<dbReference type="InterPro" id="IPR025977">
    <property type="entry name" value="Cnd3_C"/>
</dbReference>
<gene>
    <name evidence="9" type="ORF">AV274_0076</name>
</gene>
<keyword evidence="4" id="KW-0132">Cell division</keyword>
<keyword evidence="6" id="KW-0226">DNA condensation</keyword>
<dbReference type="AlphaFoldDB" id="A0A196SPU5"/>
<dbReference type="STRING" id="478820.A0A196SPU5"/>
<dbReference type="PANTHER" id="PTHR14418">
    <property type="entry name" value="CONDENSIN COMPLEX SUBUNIT 3-RELATED"/>
    <property type="match status" value="1"/>
</dbReference>
<dbReference type="Gene3D" id="1.25.10.10">
    <property type="entry name" value="Leucine-rich Repeat Variant"/>
    <property type="match status" value="1"/>
</dbReference>
<evidence type="ECO:0000256" key="1">
    <source>
        <dbReference type="ARBA" id="ARBA00004286"/>
    </source>
</evidence>
<organism evidence="9 10">
    <name type="scientific">Blastocystis sp. subtype 1 (strain ATCC 50177 / NandII)</name>
    <dbReference type="NCBI Taxonomy" id="478820"/>
    <lineage>
        <taxon>Eukaryota</taxon>
        <taxon>Sar</taxon>
        <taxon>Stramenopiles</taxon>
        <taxon>Bigyra</taxon>
        <taxon>Opalozoa</taxon>
        <taxon>Opalinata</taxon>
        <taxon>Blastocystidae</taxon>
        <taxon>Blastocystis</taxon>
    </lineage>
</organism>
<keyword evidence="7" id="KW-0131">Cell cycle</keyword>
<accession>A0A196SPU5</accession>
<dbReference type="OrthoDB" id="27187at2759"/>
<evidence type="ECO:0000256" key="3">
    <source>
        <dbReference type="ARBA" id="ARBA00022454"/>
    </source>
</evidence>
<keyword evidence="3" id="KW-0158">Chromosome</keyword>
<comment type="caution">
    <text evidence="9">The sequence shown here is derived from an EMBL/GenBank/DDBJ whole genome shotgun (WGS) entry which is preliminary data.</text>
</comment>
<reference evidence="9 10" key="1">
    <citation type="submission" date="2016-05" db="EMBL/GenBank/DDBJ databases">
        <title>Nuclear genome of Blastocystis sp. subtype 1 NandII.</title>
        <authorList>
            <person name="Gentekaki E."/>
            <person name="Curtis B."/>
            <person name="Stairs C."/>
            <person name="Eme L."/>
            <person name="Herman E."/>
            <person name="Klimes V."/>
            <person name="Arias M.C."/>
            <person name="Elias M."/>
            <person name="Hilliou F."/>
            <person name="Klute M."/>
            <person name="Malik S.-B."/>
            <person name="Pightling A."/>
            <person name="Rachubinski R."/>
            <person name="Salas D."/>
            <person name="Schlacht A."/>
            <person name="Suga H."/>
            <person name="Archibald J."/>
            <person name="Ball S.G."/>
            <person name="Clark G."/>
            <person name="Dacks J."/>
            <person name="Van Der Giezen M."/>
            <person name="Tsaousis A."/>
            <person name="Roger A."/>
        </authorList>
    </citation>
    <scope>NUCLEOTIDE SEQUENCE [LARGE SCALE GENOMIC DNA]</scope>
    <source>
        <strain evidence="10">ATCC 50177 / NandII</strain>
    </source>
</reference>
<dbReference type="EMBL" id="LXWW01000003">
    <property type="protein sequence ID" value="OAO18182.1"/>
    <property type="molecule type" value="Genomic_DNA"/>
</dbReference>
<protein>
    <submittedName>
        <fullName evidence="9">Condensin complex non-SMC subunit Cnd3</fullName>
    </submittedName>
</protein>
<name>A0A196SPU5_BLAHN</name>
<dbReference type="InterPro" id="IPR027165">
    <property type="entry name" value="CND3"/>
</dbReference>
<dbReference type="GO" id="GO:0000793">
    <property type="term" value="C:condensed chromosome"/>
    <property type="evidence" value="ECO:0007669"/>
    <property type="project" value="TreeGrafter"/>
</dbReference>
<evidence type="ECO:0000256" key="4">
    <source>
        <dbReference type="ARBA" id="ARBA00022618"/>
    </source>
</evidence>
<sequence length="807" mass="91113">MEYLKEKDIVFRVFNEMQEYPKKSEQFSEILANVYVHFPDSFAKDYSVCVYSVLGHKGSGKEIDLLLRFIAAVSTRCSGDGTVPHFAPILVEDLLAYTKCKDRYVRQRCLVIINLILEKSTGFEIDDKLLQKLKSAYAERSRDRVISVRSVAATGLCLLQHMKEVDPALLRTISQNMRYEVNASIRAIYASSILIHPVTMESIVLRLRDDDLTVRVAMLKNLEHSSIQDLSLPLRHAIIHCLQDRNDVIVKGAERVLVHWASNNSLLSLLSFIDLDKEETTGELLLNALFIHEQNTQSREFTSGVSVTLTELTELSSFYLYCAVRFLFEHGRESEIDSLIPDIPQFCGIVQNCLFSTTMAASTQRVLFTNTARCLQYLEVTDDVCRQELLKTVRFLLSLTPGSNFAVLIDCRVVLILLQALLNILDTESSFLNEVALLISDAEDRMKPEEATTELTNEQCMMFLLFVVQNTFKLVTSAAFSQPEIQSFFDRVVKPNLQSPVIELRREAVKGLVLAAIMNRAIAFQYASLLLCMVLEEDEDVEVKVVATQGLTDILVVYGDMKATASQDSELGVSLNEVIEGLNLYIFHTNEQLQNVTCEALCKLFIFNKIRSINILSSLLLLLFDSATEKNTLLRQTLAIFFPSFCSPEIDKNCIFLEEAAIYTVKGIAEASIPDRYGMVAQLGRFFLTLMTMDLKKSEKRGFVASSDDEGEGGSEKLGSEYHRCVIEWLKKLKEIGDEKLNDLGFCRELVAVMAFVNEDLLSKAEKEVFNGLVMDLHEKISNQMLKRQLRSKNKALCASDPSLPKL</sequence>
<keyword evidence="5" id="KW-0498">Mitosis</keyword>
<evidence type="ECO:0000313" key="9">
    <source>
        <dbReference type="EMBL" id="OAO18182.1"/>
    </source>
</evidence>
<dbReference type="GO" id="GO:0007076">
    <property type="term" value="P:mitotic chromosome condensation"/>
    <property type="evidence" value="ECO:0007669"/>
    <property type="project" value="InterPro"/>
</dbReference>
<dbReference type="SUPFAM" id="SSF48371">
    <property type="entry name" value="ARM repeat"/>
    <property type="match status" value="1"/>
</dbReference>
<comment type="similarity">
    <text evidence="2">Belongs to the CND3 (condensin subunit 3) family.</text>
</comment>
<dbReference type="PANTHER" id="PTHR14418:SF5">
    <property type="entry name" value="CONDENSIN COMPLEX SUBUNIT 3"/>
    <property type="match status" value="1"/>
</dbReference>
<dbReference type="GO" id="GO:0000796">
    <property type="term" value="C:condensin complex"/>
    <property type="evidence" value="ECO:0007669"/>
    <property type="project" value="InterPro"/>
</dbReference>
<evidence type="ECO:0000259" key="8">
    <source>
        <dbReference type="Pfam" id="PF12719"/>
    </source>
</evidence>
<proteinExistence type="inferred from homology"/>
<keyword evidence="10" id="KW-1185">Reference proteome</keyword>
<dbReference type="GO" id="GO:0051301">
    <property type="term" value="P:cell division"/>
    <property type="evidence" value="ECO:0007669"/>
    <property type="project" value="UniProtKB-KW"/>
</dbReference>
<evidence type="ECO:0000256" key="5">
    <source>
        <dbReference type="ARBA" id="ARBA00022776"/>
    </source>
</evidence>
<evidence type="ECO:0000313" key="10">
    <source>
        <dbReference type="Proteomes" id="UP000078348"/>
    </source>
</evidence>
<feature type="domain" description="Nuclear condensin complex subunit 3 C-terminal" evidence="8">
    <location>
        <begin position="465"/>
        <end position="698"/>
    </location>
</feature>
<dbReference type="InterPro" id="IPR011989">
    <property type="entry name" value="ARM-like"/>
</dbReference>
<evidence type="ECO:0000256" key="2">
    <source>
        <dbReference type="ARBA" id="ARBA00006533"/>
    </source>
</evidence>
<dbReference type="Proteomes" id="UP000078348">
    <property type="component" value="Unassembled WGS sequence"/>
</dbReference>
<comment type="subcellular location">
    <subcellularLocation>
        <location evidence="1">Chromosome</location>
    </subcellularLocation>
</comment>
<dbReference type="Pfam" id="PF12719">
    <property type="entry name" value="Cnd3"/>
    <property type="match status" value="1"/>
</dbReference>